<dbReference type="Pfam" id="PF02446">
    <property type="entry name" value="Glyco_hydro_77"/>
    <property type="match status" value="1"/>
</dbReference>
<dbReference type="NCBIfam" id="TIGR00217">
    <property type="entry name" value="malQ"/>
    <property type="match status" value="1"/>
</dbReference>
<evidence type="ECO:0000256" key="2">
    <source>
        <dbReference type="ARBA" id="ARBA00005684"/>
    </source>
</evidence>
<accession>A0A2T1GM46</accession>
<evidence type="ECO:0000256" key="5">
    <source>
        <dbReference type="ARBA" id="ARBA00022676"/>
    </source>
</evidence>
<evidence type="ECO:0000256" key="3">
    <source>
        <dbReference type="ARBA" id="ARBA00012560"/>
    </source>
</evidence>
<proteinExistence type="inferred from homology"/>
<evidence type="ECO:0000256" key="4">
    <source>
        <dbReference type="ARBA" id="ARBA00020295"/>
    </source>
</evidence>
<keyword evidence="5 10" id="KW-0328">Glycosyltransferase</keyword>
<dbReference type="SUPFAM" id="SSF51445">
    <property type="entry name" value="(Trans)glycosidases"/>
    <property type="match status" value="1"/>
</dbReference>
<gene>
    <name evidence="11" type="primary">malQ</name>
    <name evidence="11" type="ORF">C7B77_02670</name>
</gene>
<dbReference type="Proteomes" id="UP000238937">
    <property type="component" value="Unassembled WGS sequence"/>
</dbReference>
<evidence type="ECO:0000313" key="11">
    <source>
        <dbReference type="EMBL" id="PSB58967.1"/>
    </source>
</evidence>
<dbReference type="PANTHER" id="PTHR32438:SF5">
    <property type="entry name" value="4-ALPHA-GLUCANOTRANSFERASE DPE1, CHLOROPLASTIC_AMYLOPLASTIC"/>
    <property type="match status" value="1"/>
</dbReference>
<keyword evidence="6 10" id="KW-0808">Transferase</keyword>
<evidence type="ECO:0000256" key="6">
    <source>
        <dbReference type="ARBA" id="ARBA00022679"/>
    </source>
</evidence>
<dbReference type="Gene3D" id="3.20.20.80">
    <property type="entry name" value="Glycosidases"/>
    <property type="match status" value="1"/>
</dbReference>
<dbReference type="InterPro" id="IPR017853">
    <property type="entry name" value="GH"/>
</dbReference>
<evidence type="ECO:0000256" key="7">
    <source>
        <dbReference type="ARBA" id="ARBA00023277"/>
    </source>
</evidence>
<comment type="caution">
    <text evidence="11">The sequence shown here is derived from an EMBL/GenBank/DDBJ whole genome shotgun (WGS) entry which is preliminary data.</text>
</comment>
<organism evidence="11 12">
    <name type="scientific">Chamaesiphon polymorphus CCALA 037</name>
    <dbReference type="NCBI Taxonomy" id="2107692"/>
    <lineage>
        <taxon>Bacteria</taxon>
        <taxon>Bacillati</taxon>
        <taxon>Cyanobacteriota</taxon>
        <taxon>Cyanophyceae</taxon>
        <taxon>Gomontiellales</taxon>
        <taxon>Chamaesiphonaceae</taxon>
        <taxon>Chamaesiphon</taxon>
    </lineage>
</organism>
<dbReference type="OrthoDB" id="9811841at2"/>
<dbReference type="NCBIfam" id="NF011079">
    <property type="entry name" value="PRK14508.1-2"/>
    <property type="match status" value="1"/>
</dbReference>
<evidence type="ECO:0000256" key="9">
    <source>
        <dbReference type="ARBA" id="ARBA00031501"/>
    </source>
</evidence>
<dbReference type="AlphaFoldDB" id="A0A2T1GM46"/>
<dbReference type="NCBIfam" id="NF011080">
    <property type="entry name" value="PRK14508.1-3"/>
    <property type="match status" value="1"/>
</dbReference>
<sequence>MTRSSGILLHPTSLPSPFGIGDLGEDAYTFIDFLHNAKQKYWQILPLGPTGYGNSPYMCYSAIAGNPLLISPIKLLEDELLTPADLANLPKFPTHKVNFPLAIETKTKLFHIAFERFLTTVDNDQKTNFDNFCHSQVYWLDDYALFMAVREAHGDKSWHQWEPDLVKREPLALIHWQNQLKHQVCYHKFIQFKFFEQWSALRLYARDREVEIIGDIPIYVAHDSADVWANQEFFELDPETGEPALMAGVPPDYFSETGQLWGNPVYHWENLAHTQFNWWIQRFESLLKLVDVIRVDHFRGFQAFWAVEQGETTAIDGRWIKAPGAELFATLQHKWGRLPILAEDLGVITPDVEALRDQFGFPGMKVIQFAFGSDNGNPFLPFNHGRNFVVYTGTHDNDTTVGWFEKLEGRERDRFLLYIGGICQEGVHWNTIRLAMTSVANLAIFPLQDILGLGGDARMNFPGLAEGNWEWRYDPAVINEPLALRLKNLTLICGRGSH</sequence>
<name>A0A2T1GM46_9CYAN</name>
<comment type="similarity">
    <text evidence="2 10">Belongs to the disproportionating enzyme family.</text>
</comment>
<evidence type="ECO:0000313" key="12">
    <source>
        <dbReference type="Proteomes" id="UP000238937"/>
    </source>
</evidence>
<keyword evidence="7 10" id="KW-0119">Carbohydrate metabolism</keyword>
<evidence type="ECO:0000256" key="10">
    <source>
        <dbReference type="RuleBase" id="RU361207"/>
    </source>
</evidence>
<dbReference type="EC" id="2.4.1.25" evidence="3 10"/>
<evidence type="ECO:0000256" key="1">
    <source>
        <dbReference type="ARBA" id="ARBA00000439"/>
    </source>
</evidence>
<reference evidence="11 12" key="1">
    <citation type="submission" date="2018-03" db="EMBL/GenBank/DDBJ databases">
        <title>The ancient ancestry and fast evolution of plastids.</title>
        <authorList>
            <person name="Moore K.R."/>
            <person name="Magnabosco C."/>
            <person name="Momper L."/>
            <person name="Gold D.A."/>
            <person name="Bosak T."/>
            <person name="Fournier G.P."/>
        </authorList>
    </citation>
    <scope>NUCLEOTIDE SEQUENCE [LARGE SCALE GENOMIC DNA]</scope>
    <source>
        <strain evidence="11 12">CCALA 037</strain>
    </source>
</reference>
<comment type="catalytic activity">
    <reaction evidence="1 10">
        <text>Transfers a segment of a (1-&gt;4)-alpha-D-glucan to a new position in an acceptor, which may be glucose or a (1-&gt;4)-alpha-D-glucan.</text>
        <dbReference type="EC" id="2.4.1.25"/>
    </reaction>
</comment>
<dbReference type="GO" id="GO:0004134">
    <property type="term" value="F:4-alpha-glucanotransferase activity"/>
    <property type="evidence" value="ECO:0007669"/>
    <property type="project" value="UniProtKB-EC"/>
</dbReference>
<dbReference type="EMBL" id="PVWO01000018">
    <property type="protein sequence ID" value="PSB58967.1"/>
    <property type="molecule type" value="Genomic_DNA"/>
</dbReference>
<protein>
    <recommendedName>
        <fullName evidence="4 10">4-alpha-glucanotransferase</fullName>
        <ecNumber evidence="3 10">2.4.1.25</ecNumber>
    </recommendedName>
    <alternativeName>
        <fullName evidence="8 10">Amylomaltase</fullName>
    </alternativeName>
    <alternativeName>
        <fullName evidence="9 10">Disproportionating enzyme</fullName>
    </alternativeName>
</protein>
<dbReference type="GO" id="GO:0005975">
    <property type="term" value="P:carbohydrate metabolic process"/>
    <property type="evidence" value="ECO:0007669"/>
    <property type="project" value="InterPro"/>
</dbReference>
<evidence type="ECO:0000256" key="8">
    <source>
        <dbReference type="ARBA" id="ARBA00031423"/>
    </source>
</evidence>
<keyword evidence="12" id="KW-1185">Reference proteome</keyword>
<dbReference type="PANTHER" id="PTHR32438">
    <property type="entry name" value="4-ALPHA-GLUCANOTRANSFERASE DPE1, CHLOROPLASTIC/AMYLOPLASTIC"/>
    <property type="match status" value="1"/>
</dbReference>
<dbReference type="InterPro" id="IPR003385">
    <property type="entry name" value="Glyco_hydro_77"/>
</dbReference>